<evidence type="ECO:0000313" key="2">
    <source>
        <dbReference type="Proteomes" id="UP000827976"/>
    </source>
</evidence>
<protein>
    <submittedName>
        <fullName evidence="1">PC-Esterase protein</fullName>
    </submittedName>
</protein>
<dbReference type="Proteomes" id="UP000827976">
    <property type="component" value="Chromosome 4"/>
</dbReference>
<accession>A0ACB7WC53</accession>
<name>A0ACB7WC53_DIOAL</name>
<gene>
    <name evidence="1" type="ORF">IHE45_04G056400</name>
</gene>
<proteinExistence type="predicted"/>
<keyword evidence="2" id="KW-1185">Reference proteome</keyword>
<dbReference type="EMBL" id="CM037014">
    <property type="protein sequence ID" value="KAH7685689.1"/>
    <property type="molecule type" value="Genomic_DNA"/>
</dbReference>
<comment type="caution">
    <text evidence="1">The sequence shown here is derived from an EMBL/GenBank/DDBJ whole genome shotgun (WGS) entry which is preliminary data.</text>
</comment>
<sequence>MESLKQSLVTRKWFLCIFASFISGLVLLFLCFNEGQRTGSIGGGGASDFFILANNFNVKQSSNATLSFTSPSNLAISSHLFISNMKEEGLVSPQTNIALPPQSSKDTMALDVKQDVHCDIFEGRWVYDKKKYPLYHAHRCPFLSDQVNCRRNGRPDSGYEHWRWEPRGCEIPRFNGSDMLERLRGKRVVIVGDSLNRNQWESLSCLLYTSVRPSRVLVKAQGSDYKIFKALDYGCSVEFFWSPFLVKLEEMKGDDKKVLKLDKLHGTEKKWRGADILVFNTGHWWTHSGKKWDYFEKKGKLVEEMERDTAFKTAVRAWAKWVDRVVDSTKTTVFFRSISPEHKREHKQWCYNQTTPITNETYIQLFPRSMVRIVERTIQKMKTPVKYLNITRLSEYRRDAHTVIYTSKQGKVLTLDQQMQPEKFADCSHWCLPGLPDTWNVLIYASIVGLN</sequence>
<reference evidence="2" key="1">
    <citation type="journal article" date="2022" name="Nat. Commun.">
        <title>Chromosome evolution and the genetic basis of agronomically important traits in greater yam.</title>
        <authorList>
            <person name="Bredeson J.V."/>
            <person name="Lyons J.B."/>
            <person name="Oniyinde I.O."/>
            <person name="Okereke N.R."/>
            <person name="Kolade O."/>
            <person name="Nnabue I."/>
            <person name="Nwadili C.O."/>
            <person name="Hribova E."/>
            <person name="Parker M."/>
            <person name="Nwogha J."/>
            <person name="Shu S."/>
            <person name="Carlson J."/>
            <person name="Kariba R."/>
            <person name="Muthemba S."/>
            <person name="Knop K."/>
            <person name="Barton G.J."/>
            <person name="Sherwood A.V."/>
            <person name="Lopez-Montes A."/>
            <person name="Asiedu R."/>
            <person name="Jamnadass R."/>
            <person name="Muchugi A."/>
            <person name="Goodstein D."/>
            <person name="Egesi C.N."/>
            <person name="Featherston J."/>
            <person name="Asfaw A."/>
            <person name="Simpson G.G."/>
            <person name="Dolezel J."/>
            <person name="Hendre P.S."/>
            <person name="Van Deynze A."/>
            <person name="Kumar P.L."/>
            <person name="Obidiegwu J.E."/>
            <person name="Bhattacharjee R."/>
            <person name="Rokhsar D.S."/>
        </authorList>
    </citation>
    <scope>NUCLEOTIDE SEQUENCE [LARGE SCALE GENOMIC DNA]</scope>
    <source>
        <strain evidence="2">cv. TDa95/00328</strain>
    </source>
</reference>
<evidence type="ECO:0000313" key="1">
    <source>
        <dbReference type="EMBL" id="KAH7685689.1"/>
    </source>
</evidence>
<organism evidence="1 2">
    <name type="scientific">Dioscorea alata</name>
    <name type="common">Purple yam</name>
    <dbReference type="NCBI Taxonomy" id="55571"/>
    <lineage>
        <taxon>Eukaryota</taxon>
        <taxon>Viridiplantae</taxon>
        <taxon>Streptophyta</taxon>
        <taxon>Embryophyta</taxon>
        <taxon>Tracheophyta</taxon>
        <taxon>Spermatophyta</taxon>
        <taxon>Magnoliopsida</taxon>
        <taxon>Liliopsida</taxon>
        <taxon>Dioscoreales</taxon>
        <taxon>Dioscoreaceae</taxon>
        <taxon>Dioscorea</taxon>
    </lineage>
</organism>